<organism evidence="2 3">
    <name type="scientific">Salvia divinorum</name>
    <name type="common">Maria pastora</name>
    <name type="synonym">Diviner's sage</name>
    <dbReference type="NCBI Taxonomy" id="28513"/>
    <lineage>
        <taxon>Eukaryota</taxon>
        <taxon>Viridiplantae</taxon>
        <taxon>Streptophyta</taxon>
        <taxon>Embryophyta</taxon>
        <taxon>Tracheophyta</taxon>
        <taxon>Spermatophyta</taxon>
        <taxon>Magnoliopsida</taxon>
        <taxon>eudicotyledons</taxon>
        <taxon>Gunneridae</taxon>
        <taxon>Pentapetalae</taxon>
        <taxon>asterids</taxon>
        <taxon>lamiids</taxon>
        <taxon>Lamiales</taxon>
        <taxon>Lamiaceae</taxon>
        <taxon>Nepetoideae</taxon>
        <taxon>Mentheae</taxon>
        <taxon>Salviinae</taxon>
        <taxon>Salvia</taxon>
        <taxon>Salvia subgen. Calosphace</taxon>
    </lineage>
</organism>
<keyword evidence="1" id="KW-0812">Transmembrane</keyword>
<dbReference type="EMBL" id="JBEAFC010000011">
    <property type="protein sequence ID" value="KAL1536786.1"/>
    <property type="molecule type" value="Genomic_DNA"/>
</dbReference>
<sequence>MPSVWTVPRVILFVIFAMNAFRRFRQLK</sequence>
<dbReference type="AlphaFoldDB" id="A0ABD1G149"/>
<keyword evidence="1" id="KW-1133">Transmembrane helix</keyword>
<reference evidence="2 3" key="1">
    <citation type="submission" date="2024-06" db="EMBL/GenBank/DDBJ databases">
        <title>A chromosome level genome sequence of Diviner's sage (Salvia divinorum).</title>
        <authorList>
            <person name="Ford S.A."/>
            <person name="Ro D.-K."/>
            <person name="Ness R.W."/>
            <person name="Phillips M.A."/>
        </authorList>
    </citation>
    <scope>NUCLEOTIDE SEQUENCE [LARGE SCALE GENOMIC DNA]</scope>
    <source>
        <strain evidence="2">SAF-2024a</strain>
        <tissue evidence="2">Leaf</tissue>
    </source>
</reference>
<accession>A0ABD1G149</accession>
<feature type="transmembrane region" description="Helical" evidence="1">
    <location>
        <begin position="6"/>
        <end position="24"/>
    </location>
</feature>
<evidence type="ECO:0000313" key="2">
    <source>
        <dbReference type="EMBL" id="KAL1536786.1"/>
    </source>
</evidence>
<comment type="caution">
    <text evidence="2">The sequence shown here is derived from an EMBL/GenBank/DDBJ whole genome shotgun (WGS) entry which is preliminary data.</text>
</comment>
<protein>
    <submittedName>
        <fullName evidence="2">Uncharacterized protein</fullName>
    </submittedName>
</protein>
<keyword evidence="1" id="KW-0472">Membrane</keyword>
<evidence type="ECO:0000313" key="3">
    <source>
        <dbReference type="Proteomes" id="UP001567538"/>
    </source>
</evidence>
<gene>
    <name evidence="2" type="ORF">AAHA92_29377</name>
</gene>
<name>A0ABD1G149_SALDI</name>
<evidence type="ECO:0000256" key="1">
    <source>
        <dbReference type="SAM" id="Phobius"/>
    </source>
</evidence>
<dbReference type="Proteomes" id="UP001567538">
    <property type="component" value="Unassembled WGS sequence"/>
</dbReference>
<keyword evidence="3" id="KW-1185">Reference proteome</keyword>
<proteinExistence type="predicted"/>